<keyword evidence="2" id="KW-0812">Transmembrane</keyword>
<evidence type="ECO:0000313" key="3">
    <source>
        <dbReference type="EMBL" id="MBD1600404.1"/>
    </source>
</evidence>
<feature type="transmembrane region" description="Helical" evidence="2">
    <location>
        <begin position="6"/>
        <end position="27"/>
    </location>
</feature>
<sequence>MTENDYLIAWGIYAFAALGCLLVWFRLTRWMWRWLREPLRLLAAVAVCTPTAVDSSSAKLAPAIAIAALDILFKDTSHLWQTAPILAMYAAIAMAAYLLFALVRWPLERHSRARRAEQARQAPNQGDESPRPAPEPEAALRAPPASPPGRVEPRV</sequence>
<accession>A0ABR7Z4S7</accession>
<comment type="caution">
    <text evidence="3">The sequence shown here is derived from an EMBL/GenBank/DDBJ whole genome shotgun (WGS) entry which is preliminary data.</text>
</comment>
<keyword evidence="2" id="KW-1133">Transmembrane helix</keyword>
<dbReference type="RefSeq" id="WP_190422688.1">
    <property type="nucleotide sequence ID" value="NZ_JAAOCA010000021.1"/>
</dbReference>
<feature type="transmembrane region" description="Helical" evidence="2">
    <location>
        <begin position="86"/>
        <end position="105"/>
    </location>
</feature>
<gene>
    <name evidence="3" type="ORF">HAQ05_17045</name>
</gene>
<proteinExistence type="predicted"/>
<reference evidence="3 4" key="1">
    <citation type="journal article" date="2020" name="Insects">
        <title>Bacteria Belonging to Pseudomonas typographi sp. nov. from the Bark Beetle Ips typographus Have Genomic Potential to Aid in the Host Ecology.</title>
        <authorList>
            <person name="Peral-Aranega E."/>
            <person name="Saati-Santamaria Z."/>
            <person name="Kolarik M."/>
            <person name="Rivas R."/>
            <person name="Garcia-Fraile P."/>
        </authorList>
    </citation>
    <scope>NUCLEOTIDE SEQUENCE [LARGE SCALE GENOMIC DNA]</scope>
    <source>
        <strain evidence="3 4">CA3A</strain>
    </source>
</reference>
<name>A0ABR7Z4S7_9PSED</name>
<dbReference type="EMBL" id="JAAOCA010000021">
    <property type="protein sequence ID" value="MBD1600404.1"/>
    <property type="molecule type" value="Genomic_DNA"/>
</dbReference>
<dbReference type="Proteomes" id="UP000805841">
    <property type="component" value="Unassembled WGS sequence"/>
</dbReference>
<keyword evidence="4" id="KW-1185">Reference proteome</keyword>
<organism evidence="3 4">
    <name type="scientific">Pseudomonas typographi</name>
    <dbReference type="NCBI Taxonomy" id="2715964"/>
    <lineage>
        <taxon>Bacteria</taxon>
        <taxon>Pseudomonadati</taxon>
        <taxon>Pseudomonadota</taxon>
        <taxon>Gammaproteobacteria</taxon>
        <taxon>Pseudomonadales</taxon>
        <taxon>Pseudomonadaceae</taxon>
        <taxon>Pseudomonas</taxon>
    </lineage>
</organism>
<protein>
    <submittedName>
        <fullName evidence="3">MFS transporter</fullName>
    </submittedName>
</protein>
<evidence type="ECO:0000313" key="4">
    <source>
        <dbReference type="Proteomes" id="UP000805841"/>
    </source>
</evidence>
<keyword evidence="2" id="KW-0472">Membrane</keyword>
<evidence type="ECO:0000256" key="2">
    <source>
        <dbReference type="SAM" id="Phobius"/>
    </source>
</evidence>
<evidence type="ECO:0000256" key="1">
    <source>
        <dbReference type="SAM" id="MobiDB-lite"/>
    </source>
</evidence>
<feature type="region of interest" description="Disordered" evidence="1">
    <location>
        <begin position="114"/>
        <end position="155"/>
    </location>
</feature>